<gene>
    <name evidence="2" type="ORF">Pro02_00620</name>
</gene>
<dbReference type="Proteomes" id="UP000655044">
    <property type="component" value="Unassembled WGS sequence"/>
</dbReference>
<evidence type="ECO:0000313" key="3">
    <source>
        <dbReference type="Proteomes" id="UP000655044"/>
    </source>
</evidence>
<comment type="caution">
    <text evidence="2">The sequence shown here is derived from an EMBL/GenBank/DDBJ whole genome shotgun (WGS) entry which is preliminary data.</text>
</comment>
<reference evidence="2" key="1">
    <citation type="submission" date="2021-01" db="EMBL/GenBank/DDBJ databases">
        <title>Whole genome shotgun sequence of Planobispora rosea NBRC 15558.</title>
        <authorList>
            <person name="Komaki H."/>
            <person name="Tamura T."/>
        </authorList>
    </citation>
    <scope>NUCLEOTIDE SEQUENCE</scope>
    <source>
        <strain evidence="2">NBRC 15558</strain>
    </source>
</reference>
<keyword evidence="3" id="KW-1185">Reference proteome</keyword>
<feature type="transmembrane region" description="Helical" evidence="1">
    <location>
        <begin position="56"/>
        <end position="79"/>
    </location>
</feature>
<dbReference type="Pfam" id="PF19953">
    <property type="entry name" value="EACC1"/>
    <property type="match status" value="1"/>
</dbReference>
<name>A0A8J3RY77_PLARO</name>
<proteinExistence type="predicted"/>
<keyword evidence="1" id="KW-1133">Transmembrane helix</keyword>
<evidence type="ECO:0000256" key="1">
    <source>
        <dbReference type="SAM" id="Phobius"/>
    </source>
</evidence>
<keyword evidence="1" id="KW-0812">Transmembrane</keyword>
<protein>
    <submittedName>
        <fullName evidence="2">Uncharacterized protein</fullName>
    </submittedName>
</protein>
<dbReference type="RefSeq" id="WP_189242503.1">
    <property type="nucleotide sequence ID" value="NZ_BMQP01000016.1"/>
</dbReference>
<evidence type="ECO:0000313" key="2">
    <source>
        <dbReference type="EMBL" id="GIH81654.1"/>
    </source>
</evidence>
<sequence length="125" mass="13258">MSVRVVLQADPEWDAGAADRLAKRLRAELTDLDVELVRPVSGGGAGPAGAKGPDPVTLGALLLVLSASGGVFTTLIGALQDWLTRQSGRHRISVTIDGDTIELERASATQQRELIEAFIKRRTDG</sequence>
<dbReference type="InterPro" id="IPR045428">
    <property type="entry name" value="EACC1"/>
</dbReference>
<dbReference type="EMBL" id="BOOI01000001">
    <property type="protein sequence ID" value="GIH81654.1"/>
    <property type="molecule type" value="Genomic_DNA"/>
</dbReference>
<accession>A0A8J3RY77</accession>
<dbReference type="AlphaFoldDB" id="A0A8J3RY77"/>
<organism evidence="2 3">
    <name type="scientific">Planobispora rosea</name>
    <dbReference type="NCBI Taxonomy" id="35762"/>
    <lineage>
        <taxon>Bacteria</taxon>
        <taxon>Bacillati</taxon>
        <taxon>Actinomycetota</taxon>
        <taxon>Actinomycetes</taxon>
        <taxon>Streptosporangiales</taxon>
        <taxon>Streptosporangiaceae</taxon>
        <taxon>Planobispora</taxon>
    </lineage>
</organism>
<keyword evidence="1" id="KW-0472">Membrane</keyword>